<dbReference type="Gene3D" id="3.20.20.70">
    <property type="entry name" value="Aldolase class I"/>
    <property type="match status" value="1"/>
</dbReference>
<dbReference type="InterPro" id="IPR013785">
    <property type="entry name" value="Aldolase_TIM"/>
</dbReference>
<evidence type="ECO:0000256" key="7">
    <source>
        <dbReference type="RuleBase" id="RU361168"/>
    </source>
</evidence>
<dbReference type="Gene3D" id="2.60.40.1180">
    <property type="entry name" value="Golgi alpha-mannosidase II"/>
    <property type="match status" value="1"/>
</dbReference>
<dbReference type="InterPro" id="IPR041233">
    <property type="entry name" value="Melibiase_C"/>
</dbReference>
<dbReference type="CDD" id="cd14792">
    <property type="entry name" value="GH27"/>
    <property type="match status" value="1"/>
</dbReference>
<dbReference type="EC" id="3.2.1.22" evidence="3 7"/>
<comment type="catalytic activity">
    <reaction evidence="1 7">
        <text>Hydrolysis of terminal, non-reducing alpha-D-galactose residues in alpha-D-galactosides, including galactose oligosaccharides, galactomannans and galactolipids.</text>
        <dbReference type="EC" id="3.2.1.22"/>
    </reaction>
</comment>
<evidence type="ECO:0000256" key="8">
    <source>
        <dbReference type="SAM" id="MobiDB-lite"/>
    </source>
</evidence>
<keyword evidence="11" id="KW-1185">Reference proteome</keyword>
<feature type="domain" description="Alpha galactosidase C-terminal" evidence="9">
    <location>
        <begin position="426"/>
        <end position="510"/>
    </location>
</feature>
<evidence type="ECO:0000256" key="3">
    <source>
        <dbReference type="ARBA" id="ARBA00012755"/>
    </source>
</evidence>
<dbReference type="PANTHER" id="PTHR11452">
    <property type="entry name" value="ALPHA-GALACTOSIDASE/ALPHA-N-ACETYLGALACTOSAMINIDASE"/>
    <property type="match status" value="1"/>
</dbReference>
<evidence type="ECO:0000256" key="4">
    <source>
        <dbReference type="ARBA" id="ARBA00022729"/>
    </source>
</evidence>
<gene>
    <name evidence="10" type="ORF">CSSPTR1EN2_LOCUS13753</name>
</gene>
<keyword evidence="5 7" id="KW-0378">Hydrolase</keyword>
<dbReference type="EMBL" id="OZ019894">
    <property type="protein sequence ID" value="CAK9217003.1"/>
    <property type="molecule type" value="Genomic_DNA"/>
</dbReference>
<organism evidence="10 11">
    <name type="scientific">Sphagnum troendelagicum</name>
    <dbReference type="NCBI Taxonomy" id="128251"/>
    <lineage>
        <taxon>Eukaryota</taxon>
        <taxon>Viridiplantae</taxon>
        <taxon>Streptophyta</taxon>
        <taxon>Embryophyta</taxon>
        <taxon>Bryophyta</taxon>
        <taxon>Sphagnophytina</taxon>
        <taxon>Sphagnopsida</taxon>
        <taxon>Sphagnales</taxon>
        <taxon>Sphagnaceae</taxon>
        <taxon>Sphagnum</taxon>
    </lineage>
</organism>
<proteinExistence type="inferred from homology"/>
<feature type="region of interest" description="Disordered" evidence="8">
    <location>
        <begin position="120"/>
        <end position="144"/>
    </location>
</feature>
<dbReference type="InterPro" id="IPR013780">
    <property type="entry name" value="Glyco_hydro_b"/>
</dbReference>
<dbReference type="PANTHER" id="PTHR11452:SF42">
    <property type="entry name" value="ALPHA-GALACTOSIDASE"/>
    <property type="match status" value="1"/>
</dbReference>
<dbReference type="InterPro" id="IPR002241">
    <property type="entry name" value="Glyco_hydro_27"/>
</dbReference>
<keyword evidence="6 7" id="KW-0326">Glycosidase</keyword>
<evidence type="ECO:0000256" key="6">
    <source>
        <dbReference type="ARBA" id="ARBA00023295"/>
    </source>
</evidence>
<dbReference type="Pfam" id="PF17801">
    <property type="entry name" value="Melibiase_C"/>
    <property type="match status" value="1"/>
</dbReference>
<dbReference type="SUPFAM" id="SSF51011">
    <property type="entry name" value="Glycosyl hydrolase domain"/>
    <property type="match status" value="1"/>
</dbReference>
<reference evidence="10" key="1">
    <citation type="submission" date="2024-02" db="EMBL/GenBank/DDBJ databases">
        <authorList>
            <consortium name="ELIXIR-Norway"/>
            <consortium name="Elixir Norway"/>
        </authorList>
    </citation>
    <scope>NUCLEOTIDE SEQUENCE</scope>
</reference>
<evidence type="ECO:0000259" key="9">
    <source>
        <dbReference type="Pfam" id="PF17801"/>
    </source>
</evidence>
<dbReference type="SUPFAM" id="SSF51445">
    <property type="entry name" value="(Trans)glycosidases"/>
    <property type="match status" value="1"/>
</dbReference>
<evidence type="ECO:0000313" key="10">
    <source>
        <dbReference type="EMBL" id="CAK9217003.1"/>
    </source>
</evidence>
<evidence type="ECO:0000313" key="11">
    <source>
        <dbReference type="Proteomes" id="UP001497512"/>
    </source>
</evidence>
<comment type="similarity">
    <text evidence="2 7">Belongs to the glycosyl hydrolase 27 family.</text>
</comment>
<sequence>MFELMRYVSKQVVKRQGRMGWSGATCVHIILEIRVVSLVTVLLFTTIMHGNHVVHCSSNVATTPPRGWNSYDAFSWIISEEVFLKNARVVAEKLIPFGYEYVVVDFLWYRENDGTASTTRGKDFVDKYGRPQPDPQRWPSSRNGQGFKHVADKVHNMGLKFGIHVMRGISLAAVDKNTLVLNAKGSPDASGRSWTARDIALQGEECAWMRNSFTRVNLSCSGGQAFIESLYQQYADWGVDLVKHDCIFGSDFVLDEVTAVSQVIANTGRPIVYSLSPGVGATPAMALQVAHLANMYRVSRDNWDSWNSLQPHFDIARDFAYAGLVGVNQAQGGRSWPDLDMLPFGFLTNPDDSRSVDRPCDLTVDEQQTEMTLWAIAKSPLMFGGDLRYLDDTTFALLTNVLVLQMNAHSTGNTQLIHTSSRDIEDTRIWVAAGTSGEWFIAVFNLGSSMKLIPVNLAEVEQALEGDNPATCSSSLICEGINVWKNQFLENVTNYVNATVPMHGVVLYSLKCSCLAQYRALVESIH</sequence>
<evidence type="ECO:0000256" key="5">
    <source>
        <dbReference type="ARBA" id="ARBA00022801"/>
    </source>
</evidence>
<dbReference type="InterPro" id="IPR017853">
    <property type="entry name" value="GH"/>
</dbReference>
<name>A0ABP0UC04_9BRYO</name>
<accession>A0ABP0UC04</accession>
<protein>
    <recommendedName>
        <fullName evidence="3 7">Alpha-galactosidase</fullName>
        <ecNumber evidence="3 7">3.2.1.22</ecNumber>
    </recommendedName>
    <alternativeName>
        <fullName evidence="7">Melibiase</fullName>
    </alternativeName>
</protein>
<keyword evidence="4" id="KW-0732">Signal</keyword>
<dbReference type="Proteomes" id="UP001497512">
    <property type="component" value="Chromosome 2"/>
</dbReference>
<evidence type="ECO:0000256" key="1">
    <source>
        <dbReference type="ARBA" id="ARBA00001255"/>
    </source>
</evidence>
<dbReference type="Pfam" id="PF16499">
    <property type="entry name" value="Melibiase_2"/>
    <property type="match status" value="2"/>
</dbReference>
<evidence type="ECO:0000256" key="2">
    <source>
        <dbReference type="ARBA" id="ARBA00009743"/>
    </source>
</evidence>
<keyword evidence="7" id="KW-1015">Disulfide bond</keyword>
<dbReference type="PRINTS" id="PR00740">
    <property type="entry name" value="GLHYDRLASE27"/>
</dbReference>
<feature type="compositionally biased region" description="Basic and acidic residues" evidence="8">
    <location>
        <begin position="120"/>
        <end position="129"/>
    </location>
</feature>